<keyword evidence="4" id="KW-0732">Signal</keyword>
<keyword evidence="10" id="KW-1185">Reference proteome</keyword>
<dbReference type="STRING" id="92696.A0A4R0RY44"/>
<gene>
    <name evidence="9" type="ORF">EIP91_008594</name>
</gene>
<evidence type="ECO:0000256" key="6">
    <source>
        <dbReference type="ARBA" id="ARBA00023002"/>
    </source>
</evidence>
<keyword evidence="5" id="KW-0274">FAD</keyword>
<evidence type="ECO:0000256" key="1">
    <source>
        <dbReference type="ARBA" id="ARBA00001974"/>
    </source>
</evidence>
<dbReference type="PANTHER" id="PTHR11552:SF201">
    <property type="entry name" value="GLUCOSE-METHANOL-CHOLINE OXIDOREDUCTASE N-TERMINAL DOMAIN-CONTAINING PROTEIN"/>
    <property type="match status" value="1"/>
</dbReference>
<evidence type="ECO:0000256" key="4">
    <source>
        <dbReference type="ARBA" id="ARBA00022729"/>
    </source>
</evidence>
<organism evidence="9 10">
    <name type="scientific">Steccherinum ochraceum</name>
    <dbReference type="NCBI Taxonomy" id="92696"/>
    <lineage>
        <taxon>Eukaryota</taxon>
        <taxon>Fungi</taxon>
        <taxon>Dikarya</taxon>
        <taxon>Basidiomycota</taxon>
        <taxon>Agaricomycotina</taxon>
        <taxon>Agaricomycetes</taxon>
        <taxon>Polyporales</taxon>
        <taxon>Steccherinaceae</taxon>
        <taxon>Steccherinum</taxon>
    </lineage>
</organism>
<dbReference type="SUPFAM" id="SSF51905">
    <property type="entry name" value="FAD/NAD(P)-binding domain"/>
    <property type="match status" value="1"/>
</dbReference>
<proteinExistence type="inferred from homology"/>
<dbReference type="Proteomes" id="UP000292702">
    <property type="component" value="Unassembled WGS sequence"/>
</dbReference>
<comment type="caution">
    <text evidence="9">The sequence shown here is derived from an EMBL/GenBank/DDBJ whole genome shotgun (WGS) entry which is preliminary data.</text>
</comment>
<evidence type="ECO:0000256" key="2">
    <source>
        <dbReference type="ARBA" id="ARBA00010790"/>
    </source>
</evidence>
<dbReference type="GO" id="GO:0050660">
    <property type="term" value="F:flavin adenine dinucleotide binding"/>
    <property type="evidence" value="ECO:0007669"/>
    <property type="project" value="InterPro"/>
</dbReference>
<dbReference type="Pfam" id="PF00732">
    <property type="entry name" value="GMC_oxred_N"/>
    <property type="match status" value="1"/>
</dbReference>
<dbReference type="Gene3D" id="3.50.50.60">
    <property type="entry name" value="FAD/NAD(P)-binding domain"/>
    <property type="match status" value="1"/>
</dbReference>
<feature type="non-terminal residue" evidence="9">
    <location>
        <position position="164"/>
    </location>
</feature>
<dbReference type="Gene3D" id="3.30.560.10">
    <property type="entry name" value="Glucose Oxidase, domain 3"/>
    <property type="match status" value="1"/>
</dbReference>
<sequence>MPIVTPEQFLAARLDYVIIGGGTSGLVVAARLSEDPNVVVGVIEAGKYHEHEPKVTVPGMSGQTINDPAFDWSFHTVPQKYVNGRELFQSRGKGLGGSSMTNIMAFVRPGKVELDAWEELGNPGWNWESMLRYMKKSETLQPNTPSEETPRYAASPVRANHGTG</sequence>
<dbReference type="AlphaFoldDB" id="A0A4R0RY44"/>
<comment type="similarity">
    <text evidence="2">Belongs to the GMC oxidoreductase family.</text>
</comment>
<dbReference type="InterPro" id="IPR000172">
    <property type="entry name" value="GMC_OxRdtase_N"/>
</dbReference>
<keyword evidence="3" id="KW-0285">Flavoprotein</keyword>
<keyword evidence="6" id="KW-0560">Oxidoreductase</keyword>
<name>A0A4R0RY44_9APHY</name>
<dbReference type="PANTHER" id="PTHR11552">
    <property type="entry name" value="GLUCOSE-METHANOL-CHOLINE GMC OXIDOREDUCTASE"/>
    <property type="match status" value="1"/>
</dbReference>
<accession>A0A4R0RY44</accession>
<dbReference type="EMBL" id="RWJN01000048">
    <property type="protein sequence ID" value="TCD69118.1"/>
    <property type="molecule type" value="Genomic_DNA"/>
</dbReference>
<reference evidence="9 10" key="1">
    <citation type="submission" date="2018-11" db="EMBL/GenBank/DDBJ databases">
        <title>Genome assembly of Steccherinum ochraceum LE-BIN_3174, the white-rot fungus of the Steccherinaceae family (The Residual Polyporoid clade, Polyporales, Basidiomycota).</title>
        <authorList>
            <person name="Fedorova T.V."/>
            <person name="Glazunova O.A."/>
            <person name="Landesman E.O."/>
            <person name="Moiseenko K.V."/>
            <person name="Psurtseva N.V."/>
            <person name="Savinova O.S."/>
            <person name="Shakhova N.V."/>
            <person name="Tyazhelova T.V."/>
            <person name="Vasina D.V."/>
        </authorList>
    </citation>
    <scope>NUCLEOTIDE SEQUENCE [LARGE SCALE GENOMIC DNA]</scope>
    <source>
        <strain evidence="9 10">LE-BIN_3174</strain>
    </source>
</reference>
<dbReference type="GO" id="GO:0016614">
    <property type="term" value="F:oxidoreductase activity, acting on CH-OH group of donors"/>
    <property type="evidence" value="ECO:0007669"/>
    <property type="project" value="InterPro"/>
</dbReference>
<feature type="domain" description="Glucose-methanol-choline oxidoreductase N-terminal" evidence="8">
    <location>
        <begin position="15"/>
        <end position="138"/>
    </location>
</feature>
<evidence type="ECO:0000313" key="10">
    <source>
        <dbReference type="Proteomes" id="UP000292702"/>
    </source>
</evidence>
<evidence type="ECO:0000313" key="9">
    <source>
        <dbReference type="EMBL" id="TCD69118.1"/>
    </source>
</evidence>
<dbReference type="InterPro" id="IPR012132">
    <property type="entry name" value="GMC_OxRdtase"/>
</dbReference>
<dbReference type="OrthoDB" id="269227at2759"/>
<evidence type="ECO:0000256" key="3">
    <source>
        <dbReference type="ARBA" id="ARBA00022630"/>
    </source>
</evidence>
<comment type="cofactor">
    <cofactor evidence="1">
        <name>FAD</name>
        <dbReference type="ChEBI" id="CHEBI:57692"/>
    </cofactor>
</comment>
<evidence type="ECO:0000259" key="8">
    <source>
        <dbReference type="Pfam" id="PF00732"/>
    </source>
</evidence>
<evidence type="ECO:0000256" key="5">
    <source>
        <dbReference type="ARBA" id="ARBA00022827"/>
    </source>
</evidence>
<protein>
    <recommendedName>
        <fullName evidence="8">Glucose-methanol-choline oxidoreductase N-terminal domain-containing protein</fullName>
    </recommendedName>
</protein>
<dbReference type="InterPro" id="IPR036188">
    <property type="entry name" value="FAD/NAD-bd_sf"/>
</dbReference>
<feature type="region of interest" description="Disordered" evidence="7">
    <location>
        <begin position="138"/>
        <end position="164"/>
    </location>
</feature>
<evidence type="ECO:0000256" key="7">
    <source>
        <dbReference type="SAM" id="MobiDB-lite"/>
    </source>
</evidence>